<keyword evidence="2" id="KW-1185">Reference proteome</keyword>
<protein>
    <recommendedName>
        <fullName evidence="3">Lipoprotein</fullName>
    </recommendedName>
</protein>
<comment type="caution">
    <text evidence="1">The sequence shown here is derived from an EMBL/GenBank/DDBJ whole genome shotgun (WGS) entry which is preliminary data.</text>
</comment>
<evidence type="ECO:0008006" key="3">
    <source>
        <dbReference type="Google" id="ProtNLM"/>
    </source>
</evidence>
<name>A0ABP6UN11_9FLAO</name>
<dbReference type="RefSeq" id="WP_344928236.1">
    <property type="nucleotide sequence ID" value="NZ_BAABCW010000011.1"/>
</dbReference>
<dbReference type="Proteomes" id="UP001500459">
    <property type="component" value="Unassembled WGS sequence"/>
</dbReference>
<evidence type="ECO:0000313" key="1">
    <source>
        <dbReference type="EMBL" id="GAA3511826.1"/>
    </source>
</evidence>
<evidence type="ECO:0000313" key="2">
    <source>
        <dbReference type="Proteomes" id="UP001500459"/>
    </source>
</evidence>
<dbReference type="EMBL" id="BAABCW010000011">
    <property type="protein sequence ID" value="GAA3511826.1"/>
    <property type="molecule type" value="Genomic_DNA"/>
</dbReference>
<organism evidence="1 2">
    <name type="scientific">Aquimarina addita</name>
    <dbReference type="NCBI Taxonomy" id="870485"/>
    <lineage>
        <taxon>Bacteria</taxon>
        <taxon>Pseudomonadati</taxon>
        <taxon>Bacteroidota</taxon>
        <taxon>Flavobacteriia</taxon>
        <taxon>Flavobacteriales</taxon>
        <taxon>Flavobacteriaceae</taxon>
        <taxon>Aquimarina</taxon>
    </lineage>
</organism>
<accession>A0ABP6UN11</accession>
<gene>
    <name evidence="1" type="ORF">GCM10022393_26900</name>
</gene>
<proteinExistence type="predicted"/>
<sequence length="143" mass="16987">MKKVIIIIVILINFISCKKYDNDWELINSKKIIPEIFFSTLEKNNKNFKIADFDEEWNCCCNIIDVSLSTQKLLYVGKKRDLWRVVYMQGGYGINYAYNEFQIKNDSLYNLKIATTLYKIDHSKMIDYFLNDKDTELIKVDAR</sequence>
<reference evidence="2" key="1">
    <citation type="journal article" date="2019" name="Int. J. Syst. Evol. Microbiol.">
        <title>The Global Catalogue of Microorganisms (GCM) 10K type strain sequencing project: providing services to taxonomists for standard genome sequencing and annotation.</title>
        <authorList>
            <consortium name="The Broad Institute Genomics Platform"/>
            <consortium name="The Broad Institute Genome Sequencing Center for Infectious Disease"/>
            <person name="Wu L."/>
            <person name="Ma J."/>
        </authorList>
    </citation>
    <scope>NUCLEOTIDE SEQUENCE [LARGE SCALE GENOMIC DNA]</scope>
    <source>
        <strain evidence="2">JCM 17106</strain>
    </source>
</reference>